<proteinExistence type="predicted"/>
<evidence type="ECO:0000256" key="8">
    <source>
        <dbReference type="SAM" id="Phobius"/>
    </source>
</evidence>
<dbReference type="PANTHER" id="PTHR37824:SF1">
    <property type="entry name" value="IRON-REGULATED SURFACE DETERMINANT PROTEIN C"/>
    <property type="match status" value="1"/>
</dbReference>
<dbReference type="PANTHER" id="PTHR37824">
    <property type="entry name" value="IRON-REGULATED SURFACE DETERMINANT PROTEIN C"/>
    <property type="match status" value="1"/>
</dbReference>
<evidence type="ECO:0000313" key="12">
    <source>
        <dbReference type="Proteomes" id="UP000616608"/>
    </source>
</evidence>
<dbReference type="Pfam" id="PF05031">
    <property type="entry name" value="NEAT"/>
    <property type="match status" value="1"/>
</dbReference>
<dbReference type="GO" id="GO:0009274">
    <property type="term" value="C:peptidoglycan-based cell wall"/>
    <property type="evidence" value="ECO:0007669"/>
    <property type="project" value="InterPro"/>
</dbReference>
<feature type="region of interest" description="Disordered" evidence="7">
    <location>
        <begin position="138"/>
        <end position="177"/>
    </location>
</feature>
<comment type="subcellular location">
    <subcellularLocation>
        <location evidence="1">Secreted</location>
        <location evidence="1">Cell wall</location>
        <topology evidence="1">Peptidoglycan-anchor</topology>
    </subcellularLocation>
</comment>
<evidence type="ECO:0000313" key="11">
    <source>
        <dbReference type="EMBL" id="GGG20149.1"/>
    </source>
</evidence>
<reference evidence="11" key="2">
    <citation type="submission" date="2020-09" db="EMBL/GenBank/DDBJ databases">
        <authorList>
            <person name="Sun Q."/>
            <person name="Zhou Y."/>
        </authorList>
    </citation>
    <scope>NUCLEOTIDE SEQUENCE</scope>
    <source>
        <strain evidence="11">CGMCC 1.15760</strain>
    </source>
</reference>
<evidence type="ECO:0000256" key="7">
    <source>
        <dbReference type="SAM" id="MobiDB-lite"/>
    </source>
</evidence>
<dbReference type="InterPro" id="IPR006635">
    <property type="entry name" value="NEAT_dom"/>
</dbReference>
<keyword evidence="8" id="KW-0472">Membrane</keyword>
<dbReference type="SUPFAM" id="SSF158911">
    <property type="entry name" value="NEAT domain-like"/>
    <property type="match status" value="1"/>
</dbReference>
<gene>
    <name evidence="11" type="ORF">GCM10007425_13200</name>
</gene>
<feature type="compositionally biased region" description="Polar residues" evidence="7">
    <location>
        <begin position="156"/>
        <end position="177"/>
    </location>
</feature>
<dbReference type="InterPro" id="IPR019909">
    <property type="entry name" value="Haem_uptake_protein_IsdC"/>
</dbReference>
<evidence type="ECO:0000256" key="6">
    <source>
        <dbReference type="ARBA" id="ARBA00023088"/>
    </source>
</evidence>
<sequence length="205" mass="22065">MKKFTATLAAMMFAMFVFVLPASALSDGTHSINYQVNQPASSTPSIANDYFVKPATVIAKGGKHTVQITLNNSSWITLFNPPGGAKVISEDKGADTRVVEFVVDDIAKPVSTKIKVDVEDINYHHEYTIDIVFEATNDGDAATTPGATTDKPDTTNTDGNTPQTNTTATPEKNPQTSDNAPYFIILALIGSGYLLYRNKKTKAEA</sequence>
<keyword evidence="8" id="KW-0812">Transmembrane</keyword>
<feature type="signal peptide" evidence="9">
    <location>
        <begin position="1"/>
        <end position="24"/>
    </location>
</feature>
<evidence type="ECO:0000256" key="2">
    <source>
        <dbReference type="ARBA" id="ARBA00022512"/>
    </source>
</evidence>
<evidence type="ECO:0000256" key="9">
    <source>
        <dbReference type="SAM" id="SignalP"/>
    </source>
</evidence>
<dbReference type="EMBL" id="BMJT01000004">
    <property type="protein sequence ID" value="GGG20149.1"/>
    <property type="molecule type" value="Genomic_DNA"/>
</dbReference>
<dbReference type="Proteomes" id="UP000616608">
    <property type="component" value="Unassembled WGS sequence"/>
</dbReference>
<dbReference type="InterPro" id="IPR037250">
    <property type="entry name" value="NEAT_dom_sf"/>
</dbReference>
<evidence type="ECO:0000259" key="10">
    <source>
        <dbReference type="PROSITE" id="PS50978"/>
    </source>
</evidence>
<keyword evidence="8" id="KW-1133">Transmembrane helix</keyword>
<dbReference type="CDD" id="cd06920">
    <property type="entry name" value="NEAT"/>
    <property type="match status" value="1"/>
</dbReference>
<keyword evidence="6" id="KW-0572">Peptidoglycan-anchor</keyword>
<dbReference type="SMART" id="SM00725">
    <property type="entry name" value="NEAT"/>
    <property type="match status" value="1"/>
</dbReference>
<evidence type="ECO:0000256" key="4">
    <source>
        <dbReference type="ARBA" id="ARBA00022729"/>
    </source>
</evidence>
<keyword evidence="5" id="KW-0408">Iron</keyword>
<keyword evidence="2" id="KW-0134">Cell wall</keyword>
<dbReference type="AlphaFoldDB" id="A0A917G310"/>
<dbReference type="PROSITE" id="PS50978">
    <property type="entry name" value="NEAT"/>
    <property type="match status" value="1"/>
</dbReference>
<feature type="domain" description="NEAT" evidence="10">
    <location>
        <begin position="25"/>
        <end position="141"/>
    </location>
</feature>
<keyword evidence="12" id="KW-1185">Reference proteome</keyword>
<accession>A0A917G310</accession>
<dbReference type="GO" id="GO:0015886">
    <property type="term" value="P:heme transport"/>
    <property type="evidence" value="ECO:0007669"/>
    <property type="project" value="InterPro"/>
</dbReference>
<name>A0A917G310_9BACI</name>
<comment type="caution">
    <text evidence="11">The sequence shown here is derived from an EMBL/GenBank/DDBJ whole genome shotgun (WGS) entry which is preliminary data.</text>
</comment>
<dbReference type="Gene3D" id="2.60.40.1850">
    <property type="match status" value="1"/>
</dbReference>
<dbReference type="InterPro" id="IPR050436">
    <property type="entry name" value="IsdA"/>
</dbReference>
<dbReference type="GO" id="GO:0030492">
    <property type="term" value="F:hemoglobin binding"/>
    <property type="evidence" value="ECO:0007669"/>
    <property type="project" value="InterPro"/>
</dbReference>
<dbReference type="NCBIfam" id="TIGR03656">
    <property type="entry name" value="IsdC"/>
    <property type="match status" value="1"/>
</dbReference>
<evidence type="ECO:0000256" key="5">
    <source>
        <dbReference type="ARBA" id="ARBA00023004"/>
    </source>
</evidence>
<feature type="compositionally biased region" description="Low complexity" evidence="7">
    <location>
        <begin position="138"/>
        <end position="149"/>
    </location>
</feature>
<feature type="transmembrane region" description="Helical" evidence="8">
    <location>
        <begin position="180"/>
        <end position="196"/>
    </location>
</feature>
<keyword evidence="3" id="KW-0964">Secreted</keyword>
<evidence type="ECO:0000256" key="3">
    <source>
        <dbReference type="ARBA" id="ARBA00022525"/>
    </source>
</evidence>
<keyword evidence="4 9" id="KW-0732">Signal</keyword>
<feature type="chain" id="PRO_5036721533" evidence="9">
    <location>
        <begin position="25"/>
        <end position="205"/>
    </location>
</feature>
<organism evidence="11 12">
    <name type="scientific">Lysinibacillus alkalisoli</name>
    <dbReference type="NCBI Taxonomy" id="1911548"/>
    <lineage>
        <taxon>Bacteria</taxon>
        <taxon>Bacillati</taxon>
        <taxon>Bacillota</taxon>
        <taxon>Bacilli</taxon>
        <taxon>Bacillales</taxon>
        <taxon>Bacillaceae</taxon>
        <taxon>Lysinibacillus</taxon>
    </lineage>
</organism>
<reference evidence="11" key="1">
    <citation type="journal article" date="2014" name="Int. J. Syst. Evol. Microbiol.">
        <title>Complete genome sequence of Corynebacterium casei LMG S-19264T (=DSM 44701T), isolated from a smear-ripened cheese.</title>
        <authorList>
            <consortium name="US DOE Joint Genome Institute (JGI-PGF)"/>
            <person name="Walter F."/>
            <person name="Albersmeier A."/>
            <person name="Kalinowski J."/>
            <person name="Ruckert C."/>
        </authorList>
    </citation>
    <scope>NUCLEOTIDE SEQUENCE</scope>
    <source>
        <strain evidence="11">CGMCC 1.15760</strain>
    </source>
</reference>
<protein>
    <submittedName>
        <fullName evidence="11">Heme uptake protein IsdC</fullName>
    </submittedName>
</protein>
<evidence type="ECO:0000256" key="1">
    <source>
        <dbReference type="ARBA" id="ARBA00004168"/>
    </source>
</evidence>